<sequence length="611" mass="67594">MCIFWLLLSLTIVAAGSALCSYQDLPLWVSAIRVTNWGFCGTLTGFDSCTYQAIGNWKDSHNRTISVNANGTMMDFSQMEFSVPTELIISSVANFTLPATFEWPSITQLKFENMTNFTAPSKWPSAMTSLQFSDMNVLQLPQNIPLLLNSLLSGTDITEITAFTGNSLTALYLRGNPMLTRISNLDLTHAINITLYNTTIKSWMMSPTTYDKLNALRPISNDTGFDILNSTISTDPTVCKASGGMIKEIFTKKDSRGAVPSNTSTNFTVCVGTSGGISTATDASIATGAVVFVLALAAYSYVKCWKRRKGADLTTTLLDDEDDMKLNMQDLVECRLPETDIQVSRILGSGAFANVWLGTFQGKPVAVKKLHHNRVTIPQLQSFVDEIQLMSTFESPFIVKLIGAAWTRPMDLQCVMEYMDSGDLRDYLISHDHQTFGWDEKVVHIQRIAEGLVYLHSLNIIHRDLKSRNVLLDSIKGTKLTDFGISKEDMEATMTMGVGTFRWMAPEVIKSQNYTVASDIFSFGMILSEFATHSIPYEKEINLQNGQRLGDMPLMVKVATGELTPSFGTNCPEWLRSLALACVAHDPNGRPSAVQLSQRIEALLCSEYSIV</sequence>
<dbReference type="InterPro" id="IPR011009">
    <property type="entry name" value="Kinase-like_dom_sf"/>
</dbReference>
<reference evidence="7" key="2">
    <citation type="submission" date="2019-06" db="EMBL/GenBank/DDBJ databases">
        <title>Genomics analysis of Aphanomyces spp. identifies a new class of oomycete effector associated with host adaptation.</title>
        <authorList>
            <person name="Gaulin E."/>
        </authorList>
    </citation>
    <scope>NUCLEOTIDE SEQUENCE</scope>
    <source>
        <strain evidence="7">CBS 578.67</strain>
    </source>
</reference>
<dbReference type="PRINTS" id="PR00109">
    <property type="entry name" value="TYRKINASE"/>
</dbReference>
<dbReference type="PANTHER" id="PTHR44329">
    <property type="entry name" value="SERINE/THREONINE-PROTEIN KINASE TNNI3K-RELATED"/>
    <property type="match status" value="1"/>
</dbReference>
<accession>A0A485KBS6</accession>
<protein>
    <submittedName>
        <fullName evidence="8">Aste57867_1844 protein</fullName>
    </submittedName>
</protein>
<dbReference type="PROSITE" id="PS00108">
    <property type="entry name" value="PROTEIN_KINASE_ST"/>
    <property type="match status" value="1"/>
</dbReference>
<dbReference type="Gene3D" id="1.10.510.10">
    <property type="entry name" value="Transferase(Phosphotransferase) domain 1"/>
    <property type="match status" value="1"/>
</dbReference>
<dbReference type="InterPro" id="IPR000719">
    <property type="entry name" value="Prot_kinase_dom"/>
</dbReference>
<dbReference type="SUPFAM" id="SSF52058">
    <property type="entry name" value="L domain-like"/>
    <property type="match status" value="1"/>
</dbReference>
<evidence type="ECO:0000256" key="4">
    <source>
        <dbReference type="PROSITE-ProRule" id="PRU10141"/>
    </source>
</evidence>
<proteinExistence type="predicted"/>
<dbReference type="PROSITE" id="PS50011">
    <property type="entry name" value="PROTEIN_KINASE_DOM"/>
    <property type="match status" value="1"/>
</dbReference>
<keyword evidence="5" id="KW-0732">Signal</keyword>
<evidence type="ECO:0000313" key="9">
    <source>
        <dbReference type="Proteomes" id="UP000332933"/>
    </source>
</evidence>
<dbReference type="SUPFAM" id="SSF56112">
    <property type="entry name" value="Protein kinase-like (PK-like)"/>
    <property type="match status" value="1"/>
</dbReference>
<dbReference type="InterPro" id="IPR008271">
    <property type="entry name" value="Ser/Thr_kinase_AS"/>
</dbReference>
<keyword evidence="3 4" id="KW-0067">ATP-binding</keyword>
<evidence type="ECO:0000256" key="3">
    <source>
        <dbReference type="ARBA" id="ARBA00022840"/>
    </source>
</evidence>
<reference evidence="8 9" key="1">
    <citation type="submission" date="2019-03" db="EMBL/GenBank/DDBJ databases">
        <authorList>
            <person name="Gaulin E."/>
            <person name="Dumas B."/>
        </authorList>
    </citation>
    <scope>NUCLEOTIDE SEQUENCE [LARGE SCALE GENOMIC DNA]</scope>
    <source>
        <strain evidence="8">CBS 568.67</strain>
    </source>
</reference>
<dbReference type="InterPro" id="IPR001245">
    <property type="entry name" value="Ser-Thr/Tyr_kinase_cat_dom"/>
</dbReference>
<organism evidence="8 9">
    <name type="scientific">Aphanomyces stellatus</name>
    <dbReference type="NCBI Taxonomy" id="120398"/>
    <lineage>
        <taxon>Eukaryota</taxon>
        <taxon>Sar</taxon>
        <taxon>Stramenopiles</taxon>
        <taxon>Oomycota</taxon>
        <taxon>Saprolegniomycetes</taxon>
        <taxon>Saprolegniales</taxon>
        <taxon>Verrucalvaceae</taxon>
        <taxon>Aphanomyces</taxon>
    </lineage>
</organism>
<dbReference type="OrthoDB" id="4062651at2759"/>
<dbReference type="Pfam" id="PF00069">
    <property type="entry name" value="Pkinase"/>
    <property type="match status" value="1"/>
</dbReference>
<evidence type="ECO:0000256" key="2">
    <source>
        <dbReference type="ARBA" id="ARBA00022741"/>
    </source>
</evidence>
<evidence type="ECO:0000256" key="1">
    <source>
        <dbReference type="ARBA" id="ARBA00022527"/>
    </source>
</evidence>
<keyword evidence="9" id="KW-1185">Reference proteome</keyword>
<dbReference type="PANTHER" id="PTHR44329:SF214">
    <property type="entry name" value="PROTEIN KINASE DOMAIN-CONTAINING PROTEIN"/>
    <property type="match status" value="1"/>
</dbReference>
<feature type="domain" description="Protein kinase" evidence="6">
    <location>
        <begin position="341"/>
        <end position="604"/>
    </location>
</feature>
<feature type="binding site" evidence="4">
    <location>
        <position position="369"/>
    </location>
    <ligand>
        <name>ATP</name>
        <dbReference type="ChEBI" id="CHEBI:30616"/>
    </ligand>
</feature>
<dbReference type="InterPro" id="IPR051681">
    <property type="entry name" value="Ser/Thr_Kinases-Pseudokinases"/>
</dbReference>
<dbReference type="Proteomes" id="UP000332933">
    <property type="component" value="Unassembled WGS sequence"/>
</dbReference>
<evidence type="ECO:0000313" key="8">
    <source>
        <dbReference type="EMBL" id="VFT79051.1"/>
    </source>
</evidence>
<evidence type="ECO:0000313" key="7">
    <source>
        <dbReference type="EMBL" id="KAF0718193.1"/>
    </source>
</evidence>
<evidence type="ECO:0000259" key="6">
    <source>
        <dbReference type="PROSITE" id="PS50011"/>
    </source>
</evidence>
<keyword evidence="1" id="KW-0808">Transferase</keyword>
<feature type="chain" id="PRO_5033826174" evidence="5">
    <location>
        <begin position="19"/>
        <end position="611"/>
    </location>
</feature>
<feature type="signal peptide" evidence="5">
    <location>
        <begin position="1"/>
        <end position="18"/>
    </location>
</feature>
<dbReference type="GO" id="GO:0005524">
    <property type="term" value="F:ATP binding"/>
    <property type="evidence" value="ECO:0007669"/>
    <property type="project" value="UniProtKB-UniRule"/>
</dbReference>
<keyword evidence="1" id="KW-0418">Kinase</keyword>
<dbReference type="AlphaFoldDB" id="A0A485KBS6"/>
<dbReference type="InterPro" id="IPR017441">
    <property type="entry name" value="Protein_kinase_ATP_BS"/>
</dbReference>
<keyword evidence="2 4" id="KW-0547">Nucleotide-binding</keyword>
<evidence type="ECO:0000256" key="5">
    <source>
        <dbReference type="SAM" id="SignalP"/>
    </source>
</evidence>
<dbReference type="EMBL" id="CAADRA010000171">
    <property type="protein sequence ID" value="VFT79051.1"/>
    <property type="molecule type" value="Genomic_DNA"/>
</dbReference>
<gene>
    <name evidence="8" type="primary">Aste57867_1844</name>
    <name evidence="7" type="ORF">As57867_001842</name>
    <name evidence="8" type="ORF">ASTE57867_1844</name>
</gene>
<dbReference type="InterPro" id="IPR032675">
    <property type="entry name" value="LRR_dom_sf"/>
</dbReference>
<dbReference type="EMBL" id="VJMH01000171">
    <property type="protein sequence ID" value="KAF0718193.1"/>
    <property type="molecule type" value="Genomic_DNA"/>
</dbReference>
<keyword evidence="1" id="KW-0723">Serine/threonine-protein kinase</keyword>
<dbReference type="SMART" id="SM00220">
    <property type="entry name" value="S_TKc"/>
    <property type="match status" value="1"/>
</dbReference>
<dbReference type="GO" id="GO:0004674">
    <property type="term" value="F:protein serine/threonine kinase activity"/>
    <property type="evidence" value="ECO:0007669"/>
    <property type="project" value="UniProtKB-KW"/>
</dbReference>
<dbReference type="PROSITE" id="PS00107">
    <property type="entry name" value="PROTEIN_KINASE_ATP"/>
    <property type="match status" value="1"/>
</dbReference>
<dbReference type="Gene3D" id="3.80.10.10">
    <property type="entry name" value="Ribonuclease Inhibitor"/>
    <property type="match status" value="1"/>
</dbReference>
<name>A0A485KBS6_9STRA</name>